<comment type="caution">
    <text evidence="1">The sequence shown here is derived from an EMBL/GenBank/DDBJ whole genome shotgun (WGS) entry which is preliminary data.</text>
</comment>
<gene>
    <name evidence="1" type="ORF">BV22DRAFT_1098995</name>
</gene>
<dbReference type="EMBL" id="MU266623">
    <property type="protein sequence ID" value="KAH7919865.1"/>
    <property type="molecule type" value="Genomic_DNA"/>
</dbReference>
<keyword evidence="2" id="KW-1185">Reference proteome</keyword>
<protein>
    <submittedName>
        <fullName evidence="1">Uncharacterized protein</fullName>
    </submittedName>
</protein>
<dbReference type="Proteomes" id="UP000790709">
    <property type="component" value="Unassembled WGS sequence"/>
</dbReference>
<organism evidence="1 2">
    <name type="scientific">Leucogyrophana mollusca</name>
    <dbReference type="NCBI Taxonomy" id="85980"/>
    <lineage>
        <taxon>Eukaryota</taxon>
        <taxon>Fungi</taxon>
        <taxon>Dikarya</taxon>
        <taxon>Basidiomycota</taxon>
        <taxon>Agaricomycotina</taxon>
        <taxon>Agaricomycetes</taxon>
        <taxon>Agaricomycetidae</taxon>
        <taxon>Boletales</taxon>
        <taxon>Boletales incertae sedis</taxon>
        <taxon>Leucogyrophana</taxon>
    </lineage>
</organism>
<sequence length="120" mass="13366">MSSALPRVRLSLHLRPHPRPRIHPHHARTYTTPPQKPRSGHAEWYASMLPAMIPVALLGSAVYMALHLVQTRLAHEKALDDARAQLRVLEAEVDALTAARAGAPESGKAKAEAGSWWRFW</sequence>
<proteinExistence type="predicted"/>
<evidence type="ECO:0000313" key="2">
    <source>
        <dbReference type="Proteomes" id="UP000790709"/>
    </source>
</evidence>
<evidence type="ECO:0000313" key="1">
    <source>
        <dbReference type="EMBL" id="KAH7919865.1"/>
    </source>
</evidence>
<reference evidence="1" key="1">
    <citation type="journal article" date="2021" name="New Phytol.">
        <title>Evolutionary innovations through gain and loss of genes in the ectomycorrhizal Boletales.</title>
        <authorList>
            <person name="Wu G."/>
            <person name="Miyauchi S."/>
            <person name="Morin E."/>
            <person name="Kuo A."/>
            <person name="Drula E."/>
            <person name="Varga T."/>
            <person name="Kohler A."/>
            <person name="Feng B."/>
            <person name="Cao Y."/>
            <person name="Lipzen A."/>
            <person name="Daum C."/>
            <person name="Hundley H."/>
            <person name="Pangilinan J."/>
            <person name="Johnson J."/>
            <person name="Barry K."/>
            <person name="LaButti K."/>
            <person name="Ng V."/>
            <person name="Ahrendt S."/>
            <person name="Min B."/>
            <person name="Choi I.G."/>
            <person name="Park H."/>
            <person name="Plett J.M."/>
            <person name="Magnuson J."/>
            <person name="Spatafora J.W."/>
            <person name="Nagy L.G."/>
            <person name="Henrissat B."/>
            <person name="Grigoriev I.V."/>
            <person name="Yang Z.L."/>
            <person name="Xu J."/>
            <person name="Martin F.M."/>
        </authorList>
    </citation>
    <scope>NUCLEOTIDE SEQUENCE</scope>
    <source>
        <strain evidence="1">KUC20120723A-06</strain>
    </source>
</reference>
<accession>A0ACB8B2W0</accession>
<name>A0ACB8B2W0_9AGAM</name>